<evidence type="ECO:0000256" key="2">
    <source>
        <dbReference type="SAM" id="Phobius"/>
    </source>
</evidence>
<evidence type="ECO:0000313" key="4">
    <source>
        <dbReference type="EMBL" id="MCR6095125.1"/>
    </source>
</evidence>
<proteinExistence type="predicted"/>
<dbReference type="EMBL" id="JABXYM010000001">
    <property type="protein sequence ID" value="MCR6095125.1"/>
    <property type="molecule type" value="Genomic_DNA"/>
</dbReference>
<gene>
    <name evidence="4" type="ORF">HXA33_01000</name>
</gene>
<feature type="transmembrane region" description="Helical" evidence="2">
    <location>
        <begin position="213"/>
        <end position="233"/>
    </location>
</feature>
<reference evidence="4" key="1">
    <citation type="submission" date="2020-06" db="EMBL/GenBank/DDBJ databases">
        <title>Insight into the genomes of haloalkaliphilic bacilli from Kenyan soda lakes.</title>
        <authorList>
            <person name="Mwirichia R."/>
            <person name="Villamizar G.C."/>
            <person name="Poehlein A."/>
            <person name="Mugweru J."/>
            <person name="Kipnyargis A."/>
            <person name="Kiplimo D."/>
            <person name="Orwa P."/>
            <person name="Daniel R."/>
        </authorList>
    </citation>
    <scope>NUCLEOTIDE SEQUENCE</scope>
    <source>
        <strain evidence="4">B1096_S55</strain>
    </source>
</reference>
<dbReference type="SUPFAM" id="SSF50156">
    <property type="entry name" value="PDZ domain-like"/>
    <property type="match status" value="1"/>
</dbReference>
<feature type="compositionally biased region" description="Basic and acidic residues" evidence="1">
    <location>
        <begin position="507"/>
        <end position="517"/>
    </location>
</feature>
<feature type="transmembrane region" description="Helical" evidence="2">
    <location>
        <begin position="15"/>
        <end position="33"/>
    </location>
</feature>
<comment type="caution">
    <text evidence="4">The sequence shown here is derived from an EMBL/GenBank/DDBJ whole genome shotgun (WGS) entry which is preliminary data.</text>
</comment>
<feature type="region of interest" description="Disordered" evidence="1">
    <location>
        <begin position="507"/>
        <end position="531"/>
    </location>
</feature>
<accession>A0A9Q4AZ81</accession>
<keyword evidence="2" id="KW-0472">Membrane</keyword>
<dbReference type="InterPro" id="IPR036034">
    <property type="entry name" value="PDZ_sf"/>
</dbReference>
<dbReference type="InterPro" id="IPR001478">
    <property type="entry name" value="PDZ"/>
</dbReference>
<name>A0A9Q4AZ81_SALAG</name>
<feature type="compositionally biased region" description="Basic and acidic residues" evidence="1">
    <location>
        <begin position="408"/>
        <end position="436"/>
    </location>
</feature>
<feature type="transmembrane region" description="Helical" evidence="2">
    <location>
        <begin position="185"/>
        <end position="207"/>
    </location>
</feature>
<feature type="transmembrane region" description="Helical" evidence="2">
    <location>
        <begin position="73"/>
        <end position="95"/>
    </location>
</feature>
<feature type="domain" description="PDZ" evidence="3">
    <location>
        <begin position="285"/>
        <end position="361"/>
    </location>
</feature>
<evidence type="ECO:0000256" key="1">
    <source>
        <dbReference type="SAM" id="MobiDB-lite"/>
    </source>
</evidence>
<organism evidence="4 5">
    <name type="scientific">Salipaludibacillus agaradhaerens</name>
    <name type="common">Bacillus agaradhaerens</name>
    <dbReference type="NCBI Taxonomy" id="76935"/>
    <lineage>
        <taxon>Bacteria</taxon>
        <taxon>Bacillati</taxon>
        <taxon>Bacillota</taxon>
        <taxon>Bacilli</taxon>
        <taxon>Bacillales</taxon>
        <taxon>Bacillaceae</taxon>
    </lineage>
</organism>
<feature type="transmembrane region" description="Helical" evidence="2">
    <location>
        <begin position="45"/>
        <end position="67"/>
    </location>
</feature>
<dbReference type="Gene3D" id="2.30.42.10">
    <property type="match status" value="1"/>
</dbReference>
<feature type="transmembrane region" description="Helical" evidence="2">
    <location>
        <begin position="245"/>
        <end position="265"/>
    </location>
</feature>
<sequence>MDVIGFEILKAVGRFFLHPLTYVMILVIFWYNLRRVKRERKDFHTRVYDVVSCVVSPLGISLIFTILVSAVTLLLGIHLQPGFLILMSLLWIVLIPFRNARWLSMTTIVSLGMLIVFFLPELTFQHPLVNSWLNDLETTSLLNVALLITVLLIAEAILVLIDGWKQTSPAIIKSKRGKLIGEHRASRFWFIPVFLIIPVGELTGAGWWPVLDIPGTFFGVVLLPFVLGFRLNVHAELPVLGVKRVGKQLLLVALGVIPLAIMSYFYPLVAVLIPAIVLIARELIFVLYHRKDKGQTSFFARRESGLRIVGVLPGSTAAKMGLEIGEIIVKTNGREVYSQRNFYDALQQNSAYCKLEVLDTNDELRFAQSSIFQGDHFQIGCLFVPDDEFGNLSYRGLRSSVVINQDRSELTEHEKENEGEEHREDEVVASDHEISKENVSSENDDTSPEDDDHASEGQSDQPLVSQEEVVDKEAFFKSAKDAYETGKPYGQAEGLTSFYDEFRKMKSERNKWRPKMEDDIEEEQEKKEYND</sequence>
<keyword evidence="2" id="KW-1133">Transmembrane helix</keyword>
<feature type="transmembrane region" description="Helical" evidence="2">
    <location>
        <begin position="140"/>
        <end position="164"/>
    </location>
</feature>
<evidence type="ECO:0000313" key="5">
    <source>
        <dbReference type="Proteomes" id="UP001057753"/>
    </source>
</evidence>
<dbReference type="RefSeq" id="WP_257819797.1">
    <property type="nucleotide sequence ID" value="NZ_JABXYM010000001.1"/>
</dbReference>
<evidence type="ECO:0000259" key="3">
    <source>
        <dbReference type="PROSITE" id="PS50106"/>
    </source>
</evidence>
<feature type="transmembrane region" description="Helical" evidence="2">
    <location>
        <begin position="102"/>
        <end position="120"/>
    </location>
</feature>
<dbReference type="Proteomes" id="UP001057753">
    <property type="component" value="Unassembled WGS sequence"/>
</dbReference>
<protein>
    <submittedName>
        <fullName evidence="4">PDZ domain-containing protein</fullName>
    </submittedName>
</protein>
<dbReference type="AlphaFoldDB" id="A0A9Q4AZ81"/>
<keyword evidence="2" id="KW-0812">Transmembrane</keyword>
<feature type="region of interest" description="Disordered" evidence="1">
    <location>
        <begin position="408"/>
        <end position="471"/>
    </location>
</feature>
<dbReference type="PROSITE" id="PS50106">
    <property type="entry name" value="PDZ"/>
    <property type="match status" value="1"/>
</dbReference>
<feature type="compositionally biased region" description="Acidic residues" evidence="1">
    <location>
        <begin position="442"/>
        <end position="453"/>
    </location>
</feature>
<keyword evidence="5" id="KW-1185">Reference proteome</keyword>